<name>A0ABT1RJS5_9FIRM</name>
<dbReference type="PANTHER" id="PTHR13774:SF17">
    <property type="entry name" value="PHENAZINE BIOSYNTHESIS-LIKE DOMAIN-CONTAINING PROTEIN"/>
    <property type="match status" value="1"/>
</dbReference>
<dbReference type="RefSeq" id="WP_256130616.1">
    <property type="nucleotide sequence ID" value="NZ_JANFXK010000001.1"/>
</dbReference>
<evidence type="ECO:0000256" key="2">
    <source>
        <dbReference type="ARBA" id="ARBA00023235"/>
    </source>
</evidence>
<dbReference type="Pfam" id="PF02567">
    <property type="entry name" value="PhzC-PhzF"/>
    <property type="match status" value="1"/>
</dbReference>
<reference evidence="3 4" key="1">
    <citation type="submission" date="2022-06" db="EMBL/GenBank/DDBJ databases">
        <title>Isolation of gut microbiota from human fecal samples.</title>
        <authorList>
            <person name="Pamer E.G."/>
            <person name="Barat B."/>
            <person name="Waligurski E."/>
            <person name="Medina S."/>
            <person name="Paddock L."/>
            <person name="Mostad J."/>
        </authorList>
    </citation>
    <scope>NUCLEOTIDE SEQUENCE [LARGE SCALE GENOMIC DNA]</scope>
    <source>
        <strain evidence="3 4">SL.3.17</strain>
    </source>
</reference>
<dbReference type="PIRSF" id="PIRSF016184">
    <property type="entry name" value="PhzC_PhzF"/>
    <property type="match status" value="1"/>
</dbReference>
<evidence type="ECO:0000313" key="3">
    <source>
        <dbReference type="EMBL" id="MCQ4635431.1"/>
    </source>
</evidence>
<dbReference type="Proteomes" id="UP001524502">
    <property type="component" value="Unassembled WGS sequence"/>
</dbReference>
<dbReference type="Gene3D" id="3.10.310.10">
    <property type="entry name" value="Diaminopimelate Epimerase, Chain A, domain 1"/>
    <property type="match status" value="2"/>
</dbReference>
<accession>A0ABT1RJS5</accession>
<evidence type="ECO:0000256" key="1">
    <source>
        <dbReference type="ARBA" id="ARBA00008270"/>
    </source>
</evidence>
<comment type="caution">
    <text evidence="3">The sequence shown here is derived from an EMBL/GenBank/DDBJ whole genome shotgun (WGS) entry which is preliminary data.</text>
</comment>
<comment type="similarity">
    <text evidence="1">Belongs to the PhzF family.</text>
</comment>
<sequence>MKINYYIVDVFTKERFGGNPAAVCLLDEAIPTELQQKIAAEINLSETAFVLKNGNAYDLRWFTPKVEVELCGHATLACGYVLYEQEEIESEAIRFNTLSGVLSVAREYGRYWLTLPKRKPEPSRHYRSFDRAFGTDRFQTLKASDFLLVFDSPEEVINLEPDFEKLKLVKEEAGVPDDVFGVIVTAKGDGFGCDFVSRFFAPNAGINEDPVTGRAHSSLVPYWSEILKKKQMTAKQMSARRGDIACINNDDETVSLGAEIQIFSQGVIEI</sequence>
<dbReference type="NCBIfam" id="TIGR00654">
    <property type="entry name" value="PhzF_family"/>
    <property type="match status" value="1"/>
</dbReference>
<dbReference type="PANTHER" id="PTHR13774">
    <property type="entry name" value="PHENAZINE BIOSYNTHESIS PROTEIN"/>
    <property type="match status" value="1"/>
</dbReference>
<proteinExistence type="inferred from homology"/>
<gene>
    <name evidence="3" type="ORF">NE619_01700</name>
</gene>
<evidence type="ECO:0000313" key="4">
    <source>
        <dbReference type="Proteomes" id="UP001524502"/>
    </source>
</evidence>
<organism evidence="3 4">
    <name type="scientific">Anaerovorax odorimutans</name>
    <dbReference type="NCBI Taxonomy" id="109327"/>
    <lineage>
        <taxon>Bacteria</taxon>
        <taxon>Bacillati</taxon>
        <taxon>Bacillota</taxon>
        <taxon>Clostridia</taxon>
        <taxon>Peptostreptococcales</taxon>
        <taxon>Anaerovoracaceae</taxon>
        <taxon>Anaerovorax</taxon>
    </lineage>
</organism>
<dbReference type="EMBL" id="JANFXK010000001">
    <property type="protein sequence ID" value="MCQ4635431.1"/>
    <property type="molecule type" value="Genomic_DNA"/>
</dbReference>
<dbReference type="SUPFAM" id="SSF54506">
    <property type="entry name" value="Diaminopimelate epimerase-like"/>
    <property type="match status" value="1"/>
</dbReference>
<protein>
    <submittedName>
        <fullName evidence="3">PhzF family phenazine biosynthesis protein</fullName>
    </submittedName>
</protein>
<keyword evidence="2" id="KW-0413">Isomerase</keyword>
<dbReference type="InterPro" id="IPR003719">
    <property type="entry name" value="Phenazine_PhzF-like"/>
</dbReference>
<keyword evidence="4" id="KW-1185">Reference proteome</keyword>